<dbReference type="EMBL" id="SEYY01017730">
    <property type="protein sequence ID" value="KAB7499602.1"/>
    <property type="molecule type" value="Genomic_DNA"/>
</dbReference>
<evidence type="ECO:0000313" key="1">
    <source>
        <dbReference type="EMBL" id="KAB7499602.1"/>
    </source>
</evidence>
<gene>
    <name evidence="1" type="ORF">Anas_07999</name>
</gene>
<reference evidence="1 2" key="1">
    <citation type="journal article" date="2019" name="PLoS Biol.">
        <title>Sex chromosomes control vertical transmission of feminizing Wolbachia symbionts in an isopod.</title>
        <authorList>
            <person name="Becking T."/>
            <person name="Chebbi M.A."/>
            <person name="Giraud I."/>
            <person name="Moumen B."/>
            <person name="Laverre T."/>
            <person name="Caubet Y."/>
            <person name="Peccoud J."/>
            <person name="Gilbert C."/>
            <person name="Cordaux R."/>
        </authorList>
    </citation>
    <scope>NUCLEOTIDE SEQUENCE [LARGE SCALE GENOMIC DNA]</scope>
    <source>
        <strain evidence="1">ANa2</strain>
        <tissue evidence="1">Whole body excluding digestive tract and cuticle</tissue>
    </source>
</reference>
<proteinExistence type="predicted"/>
<accession>A0A5N5SZY6</accession>
<keyword evidence="2" id="KW-1185">Reference proteome</keyword>
<evidence type="ECO:0000313" key="2">
    <source>
        <dbReference type="Proteomes" id="UP000326759"/>
    </source>
</evidence>
<dbReference type="OrthoDB" id="6344064at2759"/>
<comment type="caution">
    <text evidence="1">The sequence shown here is derived from an EMBL/GenBank/DDBJ whole genome shotgun (WGS) entry which is preliminary data.</text>
</comment>
<name>A0A5N5SZY6_9CRUS</name>
<dbReference type="Gene3D" id="3.90.550.10">
    <property type="entry name" value="Spore Coat Polysaccharide Biosynthesis Protein SpsA, Chain A"/>
    <property type="match status" value="1"/>
</dbReference>
<dbReference type="AlphaFoldDB" id="A0A5N5SZY6"/>
<protein>
    <submittedName>
        <fullName evidence="1">Uncharacterized protein</fullName>
    </submittedName>
</protein>
<organism evidence="1 2">
    <name type="scientific">Armadillidium nasatum</name>
    <dbReference type="NCBI Taxonomy" id="96803"/>
    <lineage>
        <taxon>Eukaryota</taxon>
        <taxon>Metazoa</taxon>
        <taxon>Ecdysozoa</taxon>
        <taxon>Arthropoda</taxon>
        <taxon>Crustacea</taxon>
        <taxon>Multicrustacea</taxon>
        <taxon>Malacostraca</taxon>
        <taxon>Eumalacostraca</taxon>
        <taxon>Peracarida</taxon>
        <taxon>Isopoda</taxon>
        <taxon>Oniscidea</taxon>
        <taxon>Crinocheta</taxon>
        <taxon>Armadillidiidae</taxon>
        <taxon>Armadillidium</taxon>
    </lineage>
</organism>
<dbReference type="Proteomes" id="UP000326759">
    <property type="component" value="Unassembled WGS sequence"/>
</dbReference>
<dbReference type="InterPro" id="IPR029044">
    <property type="entry name" value="Nucleotide-diphossugar_trans"/>
</dbReference>
<sequence>MDRRGIYLNKGIDWDWWLFNEGKRQDLNSVVPEVSRTGHAGSAGAHVTGFQYHRVRNTTNGWTMKLKYQPKFTGPFVLFLGVPARDDEYDAFYLMQSI</sequence>